<dbReference type="Proteomes" id="UP000017246">
    <property type="component" value="Unassembled WGS sequence"/>
</dbReference>
<gene>
    <name evidence="1" type="ORF">EmuJ_001173300</name>
</gene>
<proteinExistence type="predicted"/>
<reference evidence="1" key="2">
    <citation type="submission" date="2015-11" db="EMBL/GenBank/DDBJ databases">
        <authorList>
            <person name="Zhang Y."/>
            <person name="Guo Z."/>
        </authorList>
    </citation>
    <scope>NUCLEOTIDE SEQUENCE</scope>
</reference>
<protein>
    <submittedName>
        <fullName evidence="1">Uncharacterized protein</fullName>
    </submittedName>
</protein>
<sequence>MYDNANAAESFLASADSQVVEVLLPNHSQRSWSKRKQGDLYCHWHCKGPRLEVDINVVSFHLNKIPYHHFLQPHPMVYSFPLATAAATLVVPIPRPKEETSEMSTRRQLQRHLHQRTTVGEIWRHR</sequence>
<accession>A0A068XY67</accession>
<reference evidence="1" key="1">
    <citation type="journal article" date="2013" name="Nature">
        <title>The genomes of four tapeworm species reveal adaptations to parasitism.</title>
        <authorList>
            <person name="Tsai I.J."/>
            <person name="Zarowiecki M."/>
            <person name="Holroyd N."/>
            <person name="Garciarrubio A."/>
            <person name="Sanchez-Flores A."/>
            <person name="Brooks K.L."/>
            <person name="Tracey A."/>
            <person name="Bobes R.J."/>
            <person name="Fragoso G."/>
            <person name="Sciutto E."/>
            <person name="Aslett M."/>
            <person name="Beasley H."/>
            <person name="Bennett H.M."/>
            <person name="Cai J."/>
            <person name="Camicia F."/>
            <person name="Clark R."/>
            <person name="Cucher M."/>
            <person name="De Silva N."/>
            <person name="Day T.A."/>
            <person name="Deplazes P."/>
            <person name="Estrada K."/>
            <person name="Fernandez C."/>
            <person name="Holland P.W."/>
            <person name="Hou J."/>
            <person name="Hu S."/>
            <person name="Huckvale T."/>
            <person name="Hung S.S."/>
            <person name="Kamenetzky L."/>
            <person name="Keane J.A."/>
            <person name="Kiss F."/>
            <person name="Koziol U."/>
            <person name="Lambert O."/>
            <person name="Liu K."/>
            <person name="Luo X."/>
            <person name="Luo Y."/>
            <person name="Macchiaroli N."/>
            <person name="Nichol S."/>
            <person name="Paps J."/>
            <person name="Parkinson J."/>
            <person name="Pouchkina-Stantcheva N."/>
            <person name="Riddiford N."/>
            <person name="Rosenzvit M."/>
            <person name="Salinas G."/>
            <person name="Wasmuth J.D."/>
            <person name="Zamanian M."/>
            <person name="Zheng Y."/>
            <person name="Cai X."/>
            <person name="Soberon X."/>
            <person name="Olson P.D."/>
            <person name="Laclette J.P."/>
            <person name="Brehm K."/>
            <person name="Berriman M."/>
            <person name="Garciarrubio A."/>
            <person name="Bobes R.J."/>
            <person name="Fragoso G."/>
            <person name="Sanchez-Flores A."/>
            <person name="Estrada K."/>
            <person name="Cevallos M.A."/>
            <person name="Morett E."/>
            <person name="Gonzalez V."/>
            <person name="Portillo T."/>
            <person name="Ochoa-Leyva A."/>
            <person name="Jose M.V."/>
            <person name="Sciutto E."/>
            <person name="Landa A."/>
            <person name="Jimenez L."/>
            <person name="Valdes V."/>
            <person name="Carrero J.C."/>
            <person name="Larralde C."/>
            <person name="Morales-Montor J."/>
            <person name="Limon-Lason J."/>
            <person name="Soberon X."/>
            <person name="Laclette J.P."/>
        </authorList>
    </citation>
    <scope>NUCLEOTIDE SEQUENCE [LARGE SCALE GENOMIC DNA]</scope>
</reference>
<evidence type="ECO:0000313" key="1">
    <source>
        <dbReference type="EMBL" id="CDS35784.1"/>
    </source>
</evidence>
<evidence type="ECO:0000313" key="2">
    <source>
        <dbReference type="Proteomes" id="UP000017246"/>
    </source>
</evidence>
<keyword evidence="2" id="KW-1185">Reference proteome</keyword>
<dbReference type="AlphaFoldDB" id="A0A068XY67"/>
<name>A0A068XY67_ECHMU</name>
<organism evidence="1 2">
    <name type="scientific">Echinococcus multilocularis</name>
    <name type="common">Fox tapeworm</name>
    <dbReference type="NCBI Taxonomy" id="6211"/>
    <lineage>
        <taxon>Eukaryota</taxon>
        <taxon>Metazoa</taxon>
        <taxon>Spiralia</taxon>
        <taxon>Lophotrochozoa</taxon>
        <taxon>Platyhelminthes</taxon>
        <taxon>Cestoda</taxon>
        <taxon>Eucestoda</taxon>
        <taxon>Cyclophyllidea</taxon>
        <taxon>Taeniidae</taxon>
        <taxon>Echinococcus</taxon>
    </lineage>
</organism>
<dbReference type="EMBL" id="LN902841">
    <property type="protein sequence ID" value="CDS35784.1"/>
    <property type="molecule type" value="Genomic_DNA"/>
</dbReference>